<keyword evidence="3" id="KW-1185">Reference proteome</keyword>
<accession>A0A8J9V572</accession>
<keyword evidence="1" id="KW-0732">Signal</keyword>
<evidence type="ECO:0000313" key="3">
    <source>
        <dbReference type="Proteomes" id="UP000838878"/>
    </source>
</evidence>
<gene>
    <name evidence="2" type="ORF">BINO364_LOCUS3003</name>
</gene>
<dbReference type="EMBL" id="OV170231">
    <property type="protein sequence ID" value="CAH0716188.1"/>
    <property type="molecule type" value="Genomic_DNA"/>
</dbReference>
<feature type="chain" id="PRO_5035451370" evidence="1">
    <location>
        <begin position="21"/>
        <end position="208"/>
    </location>
</feature>
<name>A0A8J9V572_9NEOP</name>
<feature type="signal peptide" evidence="1">
    <location>
        <begin position="1"/>
        <end position="20"/>
    </location>
</feature>
<organism evidence="2 3">
    <name type="scientific">Brenthis ino</name>
    <name type="common">lesser marbled fritillary</name>
    <dbReference type="NCBI Taxonomy" id="405034"/>
    <lineage>
        <taxon>Eukaryota</taxon>
        <taxon>Metazoa</taxon>
        <taxon>Ecdysozoa</taxon>
        <taxon>Arthropoda</taxon>
        <taxon>Hexapoda</taxon>
        <taxon>Insecta</taxon>
        <taxon>Pterygota</taxon>
        <taxon>Neoptera</taxon>
        <taxon>Endopterygota</taxon>
        <taxon>Lepidoptera</taxon>
        <taxon>Glossata</taxon>
        <taxon>Ditrysia</taxon>
        <taxon>Papilionoidea</taxon>
        <taxon>Nymphalidae</taxon>
        <taxon>Heliconiinae</taxon>
        <taxon>Argynnini</taxon>
        <taxon>Brenthis</taxon>
    </lineage>
</organism>
<dbReference type="AlphaFoldDB" id="A0A8J9V572"/>
<dbReference type="Proteomes" id="UP000838878">
    <property type="component" value="Chromosome 11"/>
</dbReference>
<proteinExistence type="predicted"/>
<sequence length="208" mass="24224">MDQKILLYMLFVVLLPLLKCAVPGTFFWRPRLGLDLSIPTTEISMKVHLPSKENIQQGLVVMIEGYQVGMTVVSLAAGLSSSMGYPPLNPLSAYFYTNAYRWALRHLSLLPSWIGGGSGSYCDTHKVWRRRFFYMDEFVPLWMRRLFPFVSEKEWKKEELEFKRFKKYSEPAFGKHYRYPNKVFNNFKSHETKESTDVIDPSSSSEPL</sequence>
<evidence type="ECO:0000256" key="1">
    <source>
        <dbReference type="SAM" id="SignalP"/>
    </source>
</evidence>
<feature type="non-terminal residue" evidence="2">
    <location>
        <position position="208"/>
    </location>
</feature>
<reference evidence="2" key="1">
    <citation type="submission" date="2021-12" db="EMBL/GenBank/DDBJ databases">
        <authorList>
            <person name="Martin H S."/>
        </authorList>
    </citation>
    <scope>NUCLEOTIDE SEQUENCE</scope>
</reference>
<evidence type="ECO:0000313" key="2">
    <source>
        <dbReference type="EMBL" id="CAH0716188.1"/>
    </source>
</evidence>
<dbReference type="OrthoDB" id="7429110at2759"/>
<protein>
    <submittedName>
        <fullName evidence="2">Uncharacterized protein</fullName>
    </submittedName>
</protein>